<dbReference type="AlphaFoldDB" id="A0A5J6LDV2"/>
<evidence type="ECO:0000259" key="10">
    <source>
        <dbReference type="Pfam" id="PF04324"/>
    </source>
</evidence>
<keyword evidence="2" id="KW-0001">2Fe-2S</keyword>
<dbReference type="InterPro" id="IPR041854">
    <property type="entry name" value="BFD-like_2Fe2S-bd_dom_sf"/>
</dbReference>
<evidence type="ECO:0000256" key="3">
    <source>
        <dbReference type="ARBA" id="ARBA00022723"/>
    </source>
</evidence>
<protein>
    <recommendedName>
        <fullName evidence="8">Bacterioferritin-associated ferredoxin</fullName>
    </recommendedName>
</protein>
<keyword evidence="6" id="KW-0411">Iron-sulfur</keyword>
<feature type="domain" description="BFD-like [2Fe-2S]-binding" evidence="10">
    <location>
        <begin position="2"/>
        <end position="50"/>
    </location>
</feature>
<comment type="cofactor">
    <cofactor evidence="7">
        <name>[2Fe-2S] cluster</name>
        <dbReference type="ChEBI" id="CHEBI:190135"/>
    </cofactor>
</comment>
<comment type="similarity">
    <text evidence="9">Belongs to the Bfd family.</text>
</comment>
<dbReference type="GO" id="GO:0046872">
    <property type="term" value="F:metal ion binding"/>
    <property type="evidence" value="ECO:0007669"/>
    <property type="project" value="UniProtKB-KW"/>
</dbReference>
<dbReference type="Proteomes" id="UP000325606">
    <property type="component" value="Chromosome"/>
</dbReference>
<evidence type="ECO:0000256" key="6">
    <source>
        <dbReference type="ARBA" id="ARBA00023014"/>
    </source>
</evidence>
<evidence type="ECO:0000256" key="4">
    <source>
        <dbReference type="ARBA" id="ARBA00022982"/>
    </source>
</evidence>
<dbReference type="GO" id="GO:0051537">
    <property type="term" value="F:2 iron, 2 sulfur cluster binding"/>
    <property type="evidence" value="ECO:0007669"/>
    <property type="project" value="UniProtKB-KW"/>
</dbReference>
<keyword evidence="4" id="KW-0249">Electron transport</keyword>
<evidence type="ECO:0000256" key="7">
    <source>
        <dbReference type="ARBA" id="ARBA00034078"/>
    </source>
</evidence>
<keyword evidence="3" id="KW-0479">Metal-binding</keyword>
<evidence type="ECO:0000256" key="8">
    <source>
        <dbReference type="ARBA" id="ARBA00039386"/>
    </source>
</evidence>
<dbReference type="RefSeq" id="WP_151054954.1">
    <property type="nucleotide sequence ID" value="NZ_CP044222.1"/>
</dbReference>
<accession>A0A5J6LDV2</accession>
<dbReference type="EMBL" id="CP044222">
    <property type="protein sequence ID" value="QEW06528.1"/>
    <property type="molecule type" value="Genomic_DNA"/>
</dbReference>
<evidence type="ECO:0000313" key="11">
    <source>
        <dbReference type="EMBL" id="QEW06528.1"/>
    </source>
</evidence>
<organism evidence="11 12">
    <name type="scientific">Nitrincola iocasae</name>
    <dbReference type="NCBI Taxonomy" id="2614693"/>
    <lineage>
        <taxon>Bacteria</taxon>
        <taxon>Pseudomonadati</taxon>
        <taxon>Pseudomonadota</taxon>
        <taxon>Gammaproteobacteria</taxon>
        <taxon>Oceanospirillales</taxon>
        <taxon>Oceanospirillaceae</taxon>
        <taxon>Nitrincola</taxon>
    </lineage>
</organism>
<keyword evidence="12" id="KW-1185">Reference proteome</keyword>
<keyword evidence="5" id="KW-0408">Iron</keyword>
<proteinExistence type="inferred from homology"/>
<dbReference type="Gene3D" id="1.10.10.1100">
    <property type="entry name" value="BFD-like [2Fe-2S]-binding domain"/>
    <property type="match status" value="1"/>
</dbReference>
<evidence type="ECO:0000256" key="2">
    <source>
        <dbReference type="ARBA" id="ARBA00022714"/>
    </source>
</evidence>
<dbReference type="PANTHER" id="PTHR37424">
    <property type="entry name" value="BACTERIOFERRITIN-ASSOCIATED FERREDOXIN"/>
    <property type="match status" value="1"/>
</dbReference>
<keyword evidence="1" id="KW-0813">Transport</keyword>
<evidence type="ECO:0000256" key="5">
    <source>
        <dbReference type="ARBA" id="ARBA00023004"/>
    </source>
</evidence>
<dbReference type="InterPro" id="IPR007419">
    <property type="entry name" value="BFD-like_2Fe2S-bd_dom"/>
</dbReference>
<dbReference type="PANTHER" id="PTHR37424:SF1">
    <property type="entry name" value="BACTERIOFERRITIN-ASSOCIATED FERREDOXIN"/>
    <property type="match status" value="1"/>
</dbReference>
<reference evidence="11 12" key="1">
    <citation type="submission" date="2019-09" db="EMBL/GenBank/DDBJ databases">
        <title>Nitrincola iocasae sp. nov., a bacterium isolated from the sediment collected at a cold seep field in South China Sea.</title>
        <authorList>
            <person name="Zhang H."/>
            <person name="Wang H."/>
            <person name="Li C."/>
        </authorList>
    </citation>
    <scope>NUCLEOTIDE SEQUENCE [LARGE SCALE GENOMIC DNA]</scope>
    <source>
        <strain evidence="11 12">KXZD1103</strain>
    </source>
</reference>
<evidence type="ECO:0000256" key="9">
    <source>
        <dbReference type="ARBA" id="ARBA00046332"/>
    </source>
</evidence>
<dbReference type="KEGG" id="nik:F5I99_08390"/>
<name>A0A5J6LDV2_9GAMM</name>
<sequence length="67" mass="7205">MYICICNGVTERDVRQAIDGGASNIRDLNRSLQVGSCCGKCVCLARDLLRTQSKSNANCSYVDATAC</sequence>
<gene>
    <name evidence="11" type="ORF">F5I99_08390</name>
</gene>
<dbReference type="InterPro" id="IPR052371">
    <property type="entry name" value="BFD-associated_ferredoxin"/>
</dbReference>
<evidence type="ECO:0000256" key="1">
    <source>
        <dbReference type="ARBA" id="ARBA00022448"/>
    </source>
</evidence>
<evidence type="ECO:0000313" key="12">
    <source>
        <dbReference type="Proteomes" id="UP000325606"/>
    </source>
</evidence>
<dbReference type="Pfam" id="PF04324">
    <property type="entry name" value="Fer2_BFD"/>
    <property type="match status" value="1"/>
</dbReference>